<reference evidence="1 2" key="1">
    <citation type="journal article" date="2019" name="Genome Biol. Evol.">
        <title>Insights into the evolution of the New World diploid cottons (Gossypium, subgenus Houzingenia) based on genome sequencing.</title>
        <authorList>
            <person name="Grover C.E."/>
            <person name="Arick M.A. 2nd"/>
            <person name="Thrash A."/>
            <person name="Conover J.L."/>
            <person name="Sanders W.S."/>
            <person name="Peterson D.G."/>
            <person name="Frelichowski J.E."/>
            <person name="Scheffler J.A."/>
            <person name="Scheffler B.E."/>
            <person name="Wendel J.F."/>
        </authorList>
    </citation>
    <scope>NUCLEOTIDE SEQUENCE [LARGE SCALE GENOMIC DNA]</scope>
    <source>
        <strain evidence="1">185</strain>
        <tissue evidence="1">Leaf</tissue>
    </source>
</reference>
<dbReference type="AlphaFoldDB" id="A0A7J8Y0F0"/>
<protein>
    <submittedName>
        <fullName evidence="1">Uncharacterized protein</fullName>
    </submittedName>
</protein>
<name>A0A7J8Y0F0_GOSAI</name>
<gene>
    <name evidence="1" type="ORF">Goari_010068</name>
</gene>
<sequence length="60" mass="6786">MYEKSLAITQLIGTLKFDQVGHHVALPRLEFFPPMYAVASKSSTFALIEIMEVLEDDEIT</sequence>
<organism evidence="1 2">
    <name type="scientific">Gossypium aridum</name>
    <name type="common">American cotton</name>
    <name type="synonym">Erioxylum aridum</name>
    <dbReference type="NCBI Taxonomy" id="34290"/>
    <lineage>
        <taxon>Eukaryota</taxon>
        <taxon>Viridiplantae</taxon>
        <taxon>Streptophyta</taxon>
        <taxon>Embryophyta</taxon>
        <taxon>Tracheophyta</taxon>
        <taxon>Spermatophyta</taxon>
        <taxon>Magnoliopsida</taxon>
        <taxon>eudicotyledons</taxon>
        <taxon>Gunneridae</taxon>
        <taxon>Pentapetalae</taxon>
        <taxon>rosids</taxon>
        <taxon>malvids</taxon>
        <taxon>Malvales</taxon>
        <taxon>Malvaceae</taxon>
        <taxon>Malvoideae</taxon>
        <taxon>Gossypium</taxon>
    </lineage>
</organism>
<evidence type="ECO:0000313" key="1">
    <source>
        <dbReference type="EMBL" id="MBA0692514.1"/>
    </source>
</evidence>
<evidence type="ECO:0000313" key="2">
    <source>
        <dbReference type="Proteomes" id="UP000593577"/>
    </source>
</evidence>
<accession>A0A7J8Y0F0</accession>
<dbReference type="Proteomes" id="UP000593577">
    <property type="component" value="Unassembled WGS sequence"/>
</dbReference>
<proteinExistence type="predicted"/>
<keyword evidence="2" id="KW-1185">Reference proteome</keyword>
<dbReference type="EMBL" id="JABFAA010000009">
    <property type="protein sequence ID" value="MBA0692514.1"/>
    <property type="molecule type" value="Genomic_DNA"/>
</dbReference>
<comment type="caution">
    <text evidence="1">The sequence shown here is derived from an EMBL/GenBank/DDBJ whole genome shotgun (WGS) entry which is preliminary data.</text>
</comment>